<dbReference type="AlphaFoldDB" id="A0A438CN58"/>
<reference evidence="1 2" key="1">
    <citation type="journal article" date="2018" name="PLoS Genet.">
        <title>Population sequencing reveals clonal diversity and ancestral inbreeding in the grapevine cultivar Chardonnay.</title>
        <authorList>
            <person name="Roach M.J."/>
            <person name="Johnson D.L."/>
            <person name="Bohlmann J."/>
            <person name="van Vuuren H.J."/>
            <person name="Jones S.J."/>
            <person name="Pretorius I.S."/>
            <person name="Schmidt S.A."/>
            <person name="Borneman A.R."/>
        </authorList>
    </citation>
    <scope>NUCLEOTIDE SEQUENCE [LARGE SCALE GENOMIC DNA]</scope>
    <source>
        <strain evidence="2">cv. Chardonnay</strain>
        <tissue evidence="1">Leaf</tissue>
    </source>
</reference>
<proteinExistence type="predicted"/>
<comment type="caution">
    <text evidence="1">The sequence shown here is derived from an EMBL/GenBank/DDBJ whole genome shotgun (WGS) entry which is preliminary data.</text>
</comment>
<evidence type="ECO:0000313" key="2">
    <source>
        <dbReference type="Proteomes" id="UP000288805"/>
    </source>
</evidence>
<name>A0A438CN58_VITVI</name>
<organism evidence="1 2">
    <name type="scientific">Vitis vinifera</name>
    <name type="common">Grape</name>
    <dbReference type="NCBI Taxonomy" id="29760"/>
    <lineage>
        <taxon>Eukaryota</taxon>
        <taxon>Viridiplantae</taxon>
        <taxon>Streptophyta</taxon>
        <taxon>Embryophyta</taxon>
        <taxon>Tracheophyta</taxon>
        <taxon>Spermatophyta</taxon>
        <taxon>Magnoliopsida</taxon>
        <taxon>eudicotyledons</taxon>
        <taxon>Gunneridae</taxon>
        <taxon>Pentapetalae</taxon>
        <taxon>rosids</taxon>
        <taxon>Vitales</taxon>
        <taxon>Vitaceae</taxon>
        <taxon>Viteae</taxon>
        <taxon>Vitis</taxon>
    </lineage>
</organism>
<evidence type="ECO:0000313" key="1">
    <source>
        <dbReference type="EMBL" id="RVW24643.1"/>
    </source>
</evidence>
<accession>A0A438CN58</accession>
<sequence>MHGLMHKLGTEGKEVYLKVLLVTLGMHPIPFPWPNSMQNLPNMTWHDDEELVVHDHFHLRSVILAPSERGERQRRVHRMAPNLLSPFIAQPQIGQSTMKMNQKQAIAVEMVMRSNAKHLMPKALISHFEPHLFPLDVSYQNVNEAKVFLWLVGYKKEVVDIVFKAFNFVTPNVPAQPNEIFIMKFMDYWSMGGLSKSIDVGTLKKYRLKIMGRLLFSTHNAYQHQFMAEWGGLLNWI</sequence>
<dbReference type="EMBL" id="QGNW01002167">
    <property type="protein sequence ID" value="RVW24643.1"/>
    <property type="molecule type" value="Genomic_DNA"/>
</dbReference>
<protein>
    <submittedName>
        <fullName evidence="1">Uncharacterized protein</fullName>
    </submittedName>
</protein>
<dbReference type="Proteomes" id="UP000288805">
    <property type="component" value="Unassembled WGS sequence"/>
</dbReference>
<gene>
    <name evidence="1" type="ORF">CK203_096099</name>
</gene>